<accession>A0ABU7RNN4</accession>
<dbReference type="InterPro" id="IPR016164">
    <property type="entry name" value="FAD-linked_Oxase-like_C"/>
</dbReference>
<dbReference type="RefSeq" id="WP_331212997.1">
    <property type="nucleotide sequence ID" value="NZ_JAZGQK010000003.1"/>
</dbReference>
<protein>
    <submittedName>
        <fullName evidence="5">FAD-binding oxidoreductase</fullName>
    </submittedName>
</protein>
<reference evidence="5 6" key="1">
    <citation type="submission" date="2024-01" db="EMBL/GenBank/DDBJ databases">
        <title>Genome insights into Plantactinospora sonchi sp. nov.</title>
        <authorList>
            <person name="Wang L."/>
        </authorList>
    </citation>
    <scope>NUCLEOTIDE SEQUENCE [LARGE SCALE GENOMIC DNA]</scope>
    <source>
        <strain evidence="5 6">NEAU-QY2</strain>
    </source>
</reference>
<dbReference type="Proteomes" id="UP001332243">
    <property type="component" value="Unassembled WGS sequence"/>
</dbReference>
<evidence type="ECO:0000259" key="4">
    <source>
        <dbReference type="PROSITE" id="PS51387"/>
    </source>
</evidence>
<feature type="domain" description="FAD-binding PCMH-type" evidence="4">
    <location>
        <begin position="79"/>
        <end position="258"/>
    </location>
</feature>
<evidence type="ECO:0000256" key="1">
    <source>
        <dbReference type="ARBA" id="ARBA00022630"/>
    </source>
</evidence>
<feature type="region of interest" description="Disordered" evidence="3">
    <location>
        <begin position="1"/>
        <end position="75"/>
    </location>
</feature>
<evidence type="ECO:0000256" key="3">
    <source>
        <dbReference type="SAM" id="MobiDB-lite"/>
    </source>
</evidence>
<proteinExistence type="predicted"/>
<evidence type="ECO:0000313" key="5">
    <source>
        <dbReference type="EMBL" id="MEE6257889.1"/>
    </source>
</evidence>
<dbReference type="SUPFAM" id="SSF55103">
    <property type="entry name" value="FAD-linked oxidases, C-terminal domain"/>
    <property type="match status" value="1"/>
</dbReference>
<dbReference type="InterPro" id="IPR016166">
    <property type="entry name" value="FAD-bd_PCMH"/>
</dbReference>
<dbReference type="Pfam" id="PF01565">
    <property type="entry name" value="FAD_binding_4"/>
    <property type="match status" value="1"/>
</dbReference>
<evidence type="ECO:0000313" key="6">
    <source>
        <dbReference type="Proteomes" id="UP001332243"/>
    </source>
</evidence>
<dbReference type="InterPro" id="IPR006094">
    <property type="entry name" value="Oxid_FAD_bind_N"/>
</dbReference>
<dbReference type="PANTHER" id="PTHR11748:SF103">
    <property type="entry name" value="GLYCOLATE OXIDASE SUBUNIT GLCE"/>
    <property type="match status" value="1"/>
</dbReference>
<dbReference type="Gene3D" id="3.30.465.10">
    <property type="match status" value="1"/>
</dbReference>
<dbReference type="InterPro" id="IPR036318">
    <property type="entry name" value="FAD-bd_PCMH-like_sf"/>
</dbReference>
<keyword evidence="1" id="KW-0285">Flavoprotein</keyword>
<dbReference type="InterPro" id="IPR016169">
    <property type="entry name" value="FAD-bd_PCMH_sub2"/>
</dbReference>
<keyword evidence="2" id="KW-0274">FAD</keyword>
<comment type="caution">
    <text evidence="5">The sequence shown here is derived from an EMBL/GenBank/DDBJ whole genome shotgun (WGS) entry which is preliminary data.</text>
</comment>
<sequence length="484" mass="48803">MPGTPSPHDASQGALSNPPSPHDASQGALSSPASQRDVSPRGPQDASPRALSGPPAQRDGRSGTDGVALVRPAGPTDVVGGVPARFVAAPETTAQVAAVLTAAAERGLTVVARGSGSKLDWGAPPTSLDLIVDTRRLTGVVEHAAGDLIVVVRAGTPLAELRQVLAPAGQQLALDDPLPGSTVGGAVSVNTSGPRRMGYGTIRDLLIGVTLVRADGVVAHAGGKVVKNVAGYDLGKLVTGAYGTLGLITECAFRLHPVPAAQAYVRCRVPLAGAGGADLVGRLVTAVRAAQLVPDALEVDVPVAGPVELVVLLGGTTAGVTGRAEATRRLLAAAAGSGDRGDGVEIVVDTAPPQWWSGYPWSAGGTGLKLTGVLSGVPDLLGAARSVAERYDVPIRVRGSAGTGVLYAGLPAGADPDRVARVVEELRGAAGAAGGHAVVLTAPDRVRDRVDLWGPVDGLDLMRRVKARFDPEARLAPGRFVGGI</sequence>
<keyword evidence="6" id="KW-1185">Reference proteome</keyword>
<dbReference type="EMBL" id="JAZGQK010000003">
    <property type="protein sequence ID" value="MEE6257889.1"/>
    <property type="molecule type" value="Genomic_DNA"/>
</dbReference>
<evidence type="ECO:0000256" key="2">
    <source>
        <dbReference type="ARBA" id="ARBA00022827"/>
    </source>
</evidence>
<dbReference type="PANTHER" id="PTHR11748">
    <property type="entry name" value="D-LACTATE DEHYDROGENASE"/>
    <property type="match status" value="1"/>
</dbReference>
<organism evidence="5 6">
    <name type="scientific">Plantactinospora sonchi</name>
    <dbReference type="NCBI Taxonomy" id="1544735"/>
    <lineage>
        <taxon>Bacteria</taxon>
        <taxon>Bacillati</taxon>
        <taxon>Actinomycetota</taxon>
        <taxon>Actinomycetes</taxon>
        <taxon>Micromonosporales</taxon>
        <taxon>Micromonosporaceae</taxon>
        <taxon>Plantactinospora</taxon>
    </lineage>
</organism>
<gene>
    <name evidence="5" type="ORF">V1633_05195</name>
</gene>
<feature type="compositionally biased region" description="Polar residues" evidence="3">
    <location>
        <begin position="27"/>
        <end position="37"/>
    </location>
</feature>
<name>A0ABU7RNN4_9ACTN</name>
<dbReference type="PROSITE" id="PS51387">
    <property type="entry name" value="FAD_PCMH"/>
    <property type="match status" value="1"/>
</dbReference>
<dbReference type="SUPFAM" id="SSF56176">
    <property type="entry name" value="FAD-binding/transporter-associated domain-like"/>
    <property type="match status" value="1"/>
</dbReference>